<dbReference type="Proteomes" id="UP000254134">
    <property type="component" value="Unassembled WGS sequence"/>
</dbReference>
<accession>A0A7M2Z295</accession>
<protein>
    <submittedName>
        <fullName evidence="1">Uncharacterized protein</fullName>
    </submittedName>
</protein>
<name>A0A7M2Z295_9ACTN</name>
<dbReference type="AlphaFoldDB" id="A0A7M2Z295"/>
<gene>
    <name evidence="1" type="ORF">Gocc_0423</name>
</gene>
<dbReference type="RefSeq" id="WP_114794870.1">
    <property type="nucleotide sequence ID" value="NZ_QQZY01000001.1"/>
</dbReference>
<organism evidence="1 2">
    <name type="scientific">Gaiella occulta</name>
    <dbReference type="NCBI Taxonomy" id="1002870"/>
    <lineage>
        <taxon>Bacteria</taxon>
        <taxon>Bacillati</taxon>
        <taxon>Actinomycetota</taxon>
        <taxon>Thermoleophilia</taxon>
        <taxon>Gaiellales</taxon>
        <taxon>Gaiellaceae</taxon>
        <taxon>Gaiella</taxon>
    </lineage>
</organism>
<reference evidence="1 2" key="1">
    <citation type="submission" date="2018-07" db="EMBL/GenBank/DDBJ databases">
        <title>High-quality-draft genome sequence of Gaiella occulta.</title>
        <authorList>
            <person name="Severino R."/>
            <person name="Froufe H.J.C."/>
            <person name="Rainey F.A."/>
            <person name="Barroso C."/>
            <person name="Albuquerque L."/>
            <person name="Lobo-Da-Cunha A."/>
            <person name="Da Costa M.S."/>
            <person name="Egas C."/>
        </authorList>
    </citation>
    <scope>NUCLEOTIDE SEQUENCE [LARGE SCALE GENOMIC DNA]</scope>
    <source>
        <strain evidence="1 2">F2-233</strain>
    </source>
</reference>
<comment type="caution">
    <text evidence="1">The sequence shown here is derived from an EMBL/GenBank/DDBJ whole genome shotgun (WGS) entry which is preliminary data.</text>
</comment>
<sequence>MRGRTAPARRVPLPLPVVGHTIFAPPPVRRTELPFPVTLVRAEPGPSRPDVRHLTLALEQPRAVAVRLPASTIVPKARRGPFPPLRARLLRESLPLGDVPRQRLAWLVRALLAANPGLAVERLTLVGIYERAPVTHLVSLTQRDGAIEFTVLPDRRPVRLGTLVVGRDERSGRLATAVVAADDQARRSR</sequence>
<keyword evidence="2" id="KW-1185">Reference proteome</keyword>
<proteinExistence type="predicted"/>
<dbReference type="EMBL" id="QQZY01000001">
    <property type="protein sequence ID" value="RDI76004.1"/>
    <property type="molecule type" value="Genomic_DNA"/>
</dbReference>
<evidence type="ECO:0000313" key="2">
    <source>
        <dbReference type="Proteomes" id="UP000254134"/>
    </source>
</evidence>
<evidence type="ECO:0000313" key="1">
    <source>
        <dbReference type="EMBL" id="RDI76004.1"/>
    </source>
</evidence>
<reference evidence="2" key="2">
    <citation type="journal article" date="2019" name="MicrobiologyOpen">
        <title>High-quality draft genome sequence of Gaiella occulta isolated from a 150 meter deep mineral water borehole and comparison with the genome sequences of other deep-branching lineages of the phylum Actinobacteria.</title>
        <authorList>
            <person name="Severino R."/>
            <person name="Froufe H.J.C."/>
            <person name="Barroso C."/>
            <person name="Albuquerque L."/>
            <person name="Lobo-da-Cunha A."/>
            <person name="da Costa M.S."/>
            <person name="Egas C."/>
        </authorList>
    </citation>
    <scope>NUCLEOTIDE SEQUENCE [LARGE SCALE GENOMIC DNA]</scope>
    <source>
        <strain evidence="2">F2-233</strain>
    </source>
</reference>